<name>A0ABU2AZ13_9MICC</name>
<evidence type="ECO:0000256" key="2">
    <source>
        <dbReference type="ARBA" id="ARBA00022692"/>
    </source>
</evidence>
<evidence type="ECO:0000256" key="3">
    <source>
        <dbReference type="ARBA" id="ARBA00022989"/>
    </source>
</evidence>
<dbReference type="InterPro" id="IPR007318">
    <property type="entry name" value="Phopholipid_MeTrfase"/>
</dbReference>
<comment type="subcellular location">
    <subcellularLocation>
        <location evidence="1">Endomembrane system</location>
        <topology evidence="1">Multi-pass membrane protein</topology>
    </subcellularLocation>
</comment>
<keyword evidence="4" id="KW-0472">Membrane</keyword>
<protein>
    <submittedName>
        <fullName evidence="5">Protein-S-isoprenylcysteine O-methyltransferase Ste14</fullName>
    </submittedName>
</protein>
<dbReference type="EMBL" id="JAVDYJ010000001">
    <property type="protein sequence ID" value="MDR7346588.1"/>
    <property type="molecule type" value="Genomic_DNA"/>
</dbReference>
<evidence type="ECO:0000313" key="5">
    <source>
        <dbReference type="EMBL" id="MDR7346588.1"/>
    </source>
</evidence>
<dbReference type="PANTHER" id="PTHR12714">
    <property type="entry name" value="PROTEIN-S ISOPRENYLCYSTEINE O-METHYLTRANSFERASE"/>
    <property type="match status" value="1"/>
</dbReference>
<dbReference type="Pfam" id="PF04191">
    <property type="entry name" value="PEMT"/>
    <property type="match status" value="1"/>
</dbReference>
<proteinExistence type="predicted"/>
<keyword evidence="6" id="KW-1185">Reference proteome</keyword>
<comment type="caution">
    <text evidence="5">The sequence shown here is derived from an EMBL/GenBank/DDBJ whole genome shotgun (WGS) entry which is preliminary data.</text>
</comment>
<dbReference type="PANTHER" id="PTHR12714:SF9">
    <property type="entry name" value="PROTEIN-S-ISOPRENYLCYSTEINE O-METHYLTRANSFERASE"/>
    <property type="match status" value="1"/>
</dbReference>
<evidence type="ECO:0000313" key="6">
    <source>
        <dbReference type="Proteomes" id="UP001183794"/>
    </source>
</evidence>
<reference evidence="5 6" key="1">
    <citation type="submission" date="2023-07" db="EMBL/GenBank/DDBJ databases">
        <title>Sequencing the genomes of 1000 actinobacteria strains.</title>
        <authorList>
            <person name="Klenk H.-P."/>
        </authorList>
    </citation>
    <scope>NUCLEOTIDE SEQUENCE [LARGE SCALE GENOMIC DNA]</scope>
    <source>
        <strain evidence="5 6">DSM 22966</strain>
    </source>
</reference>
<evidence type="ECO:0000256" key="1">
    <source>
        <dbReference type="ARBA" id="ARBA00004127"/>
    </source>
</evidence>
<organism evidence="5 6">
    <name type="scientific">Enteractinococcus fodinae</name>
    <dbReference type="NCBI Taxonomy" id="684663"/>
    <lineage>
        <taxon>Bacteria</taxon>
        <taxon>Bacillati</taxon>
        <taxon>Actinomycetota</taxon>
        <taxon>Actinomycetes</taxon>
        <taxon>Micrococcales</taxon>
        <taxon>Micrococcaceae</taxon>
    </lineage>
</organism>
<keyword evidence="3" id="KW-1133">Transmembrane helix</keyword>
<dbReference type="Gene3D" id="1.20.120.1630">
    <property type="match status" value="1"/>
</dbReference>
<accession>A0ABU2AZ13</accession>
<keyword evidence="2" id="KW-0812">Transmembrane</keyword>
<sequence>MIQFRRSHTTVNPKTLDTTALVVTGPYKLTRNPMYVGMTGLLVAHALTRRSWLALVPAGLFAVTMNQIQIPAEEAVLQQRFGASFERYRGNVPRWLGKLQNVRY</sequence>
<gene>
    <name evidence="5" type="ORF">J2S62_000845</name>
</gene>
<dbReference type="Proteomes" id="UP001183794">
    <property type="component" value="Unassembled WGS sequence"/>
</dbReference>
<evidence type="ECO:0000256" key="4">
    <source>
        <dbReference type="ARBA" id="ARBA00023136"/>
    </source>
</evidence>